<keyword evidence="1" id="KW-0472">Membrane</keyword>
<organism evidence="2 3">
    <name type="scientific">[Anoxybacillus] calidus</name>
    <dbReference type="NCBI Taxonomy" id="575178"/>
    <lineage>
        <taxon>Bacteria</taxon>
        <taxon>Bacillati</taxon>
        <taxon>Bacillota</taxon>
        <taxon>Bacilli</taxon>
        <taxon>Bacillales</taxon>
        <taxon>Anoxybacillaceae</taxon>
        <taxon>Paranoxybacillus</taxon>
    </lineage>
</organism>
<evidence type="ECO:0000313" key="2">
    <source>
        <dbReference type="EMBL" id="MBA2872556.1"/>
    </source>
</evidence>
<accession>A0A7W0BVM5</accession>
<dbReference type="PANTHER" id="PTHR40078:SF1">
    <property type="entry name" value="INTEGRAL MEMBRANE PROTEIN"/>
    <property type="match status" value="1"/>
</dbReference>
<dbReference type="EMBL" id="JACDUU010000007">
    <property type="protein sequence ID" value="MBA2872556.1"/>
    <property type="molecule type" value="Genomic_DNA"/>
</dbReference>
<sequence length="202" mass="22539">MVYRFLFYIVGLFIISFGVVLTIKADLGAGAWDALNVGLAETIGFTVGTWVMIVGTILIIINAILLRRFPEILAIATIIIIGVFIDFWLKFILSNWEPSSLLLRLLLFLLGLIIISIGVSIYLQAKFPLNPIDQFMMVLKENLKITLMTAKTLGEVLALILALVFNGPIGVGTIVITLLIGPFIQFFFPKFEYLFKQISKSH</sequence>
<keyword evidence="1" id="KW-0812">Transmembrane</keyword>
<evidence type="ECO:0008006" key="4">
    <source>
        <dbReference type="Google" id="ProtNLM"/>
    </source>
</evidence>
<dbReference type="RefSeq" id="WP_181538316.1">
    <property type="nucleotide sequence ID" value="NZ_JACDUU010000007.1"/>
</dbReference>
<dbReference type="Proteomes" id="UP000580891">
    <property type="component" value="Unassembled WGS sequence"/>
</dbReference>
<dbReference type="PANTHER" id="PTHR40078">
    <property type="entry name" value="INTEGRAL MEMBRANE PROTEIN-RELATED"/>
    <property type="match status" value="1"/>
</dbReference>
<keyword evidence="3" id="KW-1185">Reference proteome</keyword>
<feature type="transmembrane region" description="Helical" evidence="1">
    <location>
        <begin position="5"/>
        <end position="23"/>
    </location>
</feature>
<evidence type="ECO:0000313" key="3">
    <source>
        <dbReference type="Proteomes" id="UP000580891"/>
    </source>
</evidence>
<proteinExistence type="predicted"/>
<feature type="transmembrane region" description="Helical" evidence="1">
    <location>
        <begin position="72"/>
        <end position="89"/>
    </location>
</feature>
<protein>
    <recommendedName>
        <fullName evidence="4">Permease</fullName>
    </recommendedName>
</protein>
<feature type="transmembrane region" description="Helical" evidence="1">
    <location>
        <begin position="101"/>
        <end position="123"/>
    </location>
</feature>
<dbReference type="AlphaFoldDB" id="A0A7W0BVM5"/>
<reference evidence="2 3" key="1">
    <citation type="submission" date="2020-07" db="EMBL/GenBank/DDBJ databases">
        <title>Genomic Encyclopedia of Type Strains, Phase IV (KMG-IV): sequencing the most valuable type-strain genomes for metagenomic binning, comparative biology and taxonomic classification.</title>
        <authorList>
            <person name="Goeker M."/>
        </authorList>
    </citation>
    <scope>NUCLEOTIDE SEQUENCE [LARGE SCALE GENOMIC DNA]</scope>
    <source>
        <strain evidence="2 3">DSM 25220</strain>
    </source>
</reference>
<feature type="transmembrane region" description="Helical" evidence="1">
    <location>
        <begin position="169"/>
        <end position="188"/>
    </location>
</feature>
<name>A0A7W0BVM5_9BACL</name>
<keyword evidence="1" id="KW-1133">Transmembrane helix</keyword>
<feature type="transmembrane region" description="Helical" evidence="1">
    <location>
        <begin position="143"/>
        <end position="163"/>
    </location>
</feature>
<evidence type="ECO:0000256" key="1">
    <source>
        <dbReference type="SAM" id="Phobius"/>
    </source>
</evidence>
<dbReference type="InterPro" id="IPR038750">
    <property type="entry name" value="YczE/YyaS-like"/>
</dbReference>
<comment type="caution">
    <text evidence="2">The sequence shown here is derived from an EMBL/GenBank/DDBJ whole genome shotgun (WGS) entry which is preliminary data.</text>
</comment>
<dbReference type="Pfam" id="PF19700">
    <property type="entry name" value="DUF6198"/>
    <property type="match status" value="1"/>
</dbReference>
<feature type="transmembrane region" description="Helical" evidence="1">
    <location>
        <begin position="43"/>
        <end position="65"/>
    </location>
</feature>
<gene>
    <name evidence="2" type="ORF">HNQ85_002867</name>
</gene>